<reference evidence="1" key="2">
    <citation type="submission" date="2021-04" db="EMBL/GenBank/DDBJ databases">
        <title>Genome-wide patterns of bracovirus chromosomal integration into multiple host tissues during parasitism.</title>
        <authorList>
            <person name="Chebbi M.A.C."/>
        </authorList>
    </citation>
    <scope>NUCLEOTIDE SEQUENCE</scope>
    <source>
        <tissue evidence="1">Whole body</tissue>
    </source>
</reference>
<name>A0A8J5QXC7_9HYME</name>
<sequence>MIDKPLTSFIFSICSVANGFHSKLKKNYPLFIVLNINGNEDFVCQGVLISPSLILSIGDCARSLYISSNNSDTYVYDNSLNRKYIRRNSYYFIRNVALIKTEDPVVIENSDDYIFKLASNVEDINYTKCKLQSVESDIIKDYSCASENTLRNVTKMGHHNYIHCAVIDYDNIRYGDLLTCSRKNSEEMVLVGFEYHLYYKRSSKYPTEPINMHFINLSNLGMIIKHRLNLLRWIYQRDFFLSPENDRIFSILRKFNEN</sequence>
<dbReference type="EMBL" id="JAAOIC020000006">
    <property type="protein sequence ID" value="KAG8041758.1"/>
    <property type="molecule type" value="Genomic_DNA"/>
</dbReference>
<dbReference type="Proteomes" id="UP000729913">
    <property type="component" value="Unassembled WGS sequence"/>
</dbReference>
<organism evidence="1 2">
    <name type="scientific">Cotesia typhae</name>
    <dbReference type="NCBI Taxonomy" id="2053667"/>
    <lineage>
        <taxon>Eukaryota</taxon>
        <taxon>Metazoa</taxon>
        <taxon>Ecdysozoa</taxon>
        <taxon>Arthropoda</taxon>
        <taxon>Hexapoda</taxon>
        <taxon>Insecta</taxon>
        <taxon>Pterygota</taxon>
        <taxon>Neoptera</taxon>
        <taxon>Endopterygota</taxon>
        <taxon>Hymenoptera</taxon>
        <taxon>Apocrita</taxon>
        <taxon>Ichneumonoidea</taxon>
        <taxon>Braconidae</taxon>
        <taxon>Microgastrinae</taxon>
        <taxon>Cotesia</taxon>
    </lineage>
</organism>
<protein>
    <submittedName>
        <fullName evidence="1">Uncharacterized protein</fullName>
    </submittedName>
</protein>
<accession>A0A8J5QXC7</accession>
<comment type="caution">
    <text evidence="1">The sequence shown here is derived from an EMBL/GenBank/DDBJ whole genome shotgun (WGS) entry which is preliminary data.</text>
</comment>
<keyword evidence="2" id="KW-1185">Reference proteome</keyword>
<evidence type="ECO:0000313" key="2">
    <source>
        <dbReference type="Proteomes" id="UP000729913"/>
    </source>
</evidence>
<evidence type="ECO:0000313" key="1">
    <source>
        <dbReference type="EMBL" id="KAG8041758.1"/>
    </source>
</evidence>
<dbReference type="AlphaFoldDB" id="A0A8J5QXC7"/>
<reference evidence="1" key="1">
    <citation type="submission" date="2020-03" db="EMBL/GenBank/DDBJ databases">
        <authorList>
            <person name="Chebbi M.A."/>
            <person name="Drezen J.M."/>
        </authorList>
    </citation>
    <scope>NUCLEOTIDE SEQUENCE</scope>
    <source>
        <tissue evidence="1">Whole body</tissue>
    </source>
</reference>
<gene>
    <name evidence="1" type="ORF">G9C98_007062</name>
</gene>
<dbReference type="OrthoDB" id="7666651at2759"/>
<proteinExistence type="predicted"/>